<protein>
    <submittedName>
        <fullName evidence="1">Uncharacterized protein</fullName>
    </submittedName>
</protein>
<name>A0A165HGI5_EXIGL</name>
<evidence type="ECO:0000313" key="2">
    <source>
        <dbReference type="Proteomes" id="UP000077266"/>
    </source>
</evidence>
<reference evidence="1 2" key="1">
    <citation type="journal article" date="2016" name="Mol. Biol. Evol.">
        <title>Comparative Genomics of Early-Diverging Mushroom-Forming Fungi Provides Insights into the Origins of Lignocellulose Decay Capabilities.</title>
        <authorList>
            <person name="Nagy L.G."/>
            <person name="Riley R."/>
            <person name="Tritt A."/>
            <person name="Adam C."/>
            <person name="Daum C."/>
            <person name="Floudas D."/>
            <person name="Sun H."/>
            <person name="Yadav J.S."/>
            <person name="Pangilinan J."/>
            <person name="Larsson K.H."/>
            <person name="Matsuura K."/>
            <person name="Barry K."/>
            <person name="Labutti K."/>
            <person name="Kuo R."/>
            <person name="Ohm R.A."/>
            <person name="Bhattacharya S.S."/>
            <person name="Shirouzu T."/>
            <person name="Yoshinaga Y."/>
            <person name="Martin F.M."/>
            <person name="Grigoriev I.V."/>
            <person name="Hibbett D.S."/>
        </authorList>
    </citation>
    <scope>NUCLEOTIDE SEQUENCE [LARGE SCALE GENOMIC DNA]</scope>
    <source>
        <strain evidence="1 2">HHB12029</strain>
    </source>
</reference>
<dbReference type="EMBL" id="KV426017">
    <property type="protein sequence ID" value="KZV91932.1"/>
    <property type="molecule type" value="Genomic_DNA"/>
</dbReference>
<gene>
    <name evidence="1" type="ORF">EXIGLDRAFT_693175</name>
</gene>
<proteinExistence type="predicted"/>
<evidence type="ECO:0000313" key="1">
    <source>
        <dbReference type="EMBL" id="KZV91932.1"/>
    </source>
</evidence>
<dbReference type="Proteomes" id="UP000077266">
    <property type="component" value="Unassembled WGS sequence"/>
</dbReference>
<dbReference type="InParanoid" id="A0A165HGI5"/>
<accession>A0A165HGI5</accession>
<dbReference type="AlphaFoldDB" id="A0A165HGI5"/>
<organism evidence="1 2">
    <name type="scientific">Exidia glandulosa HHB12029</name>
    <dbReference type="NCBI Taxonomy" id="1314781"/>
    <lineage>
        <taxon>Eukaryota</taxon>
        <taxon>Fungi</taxon>
        <taxon>Dikarya</taxon>
        <taxon>Basidiomycota</taxon>
        <taxon>Agaricomycotina</taxon>
        <taxon>Agaricomycetes</taxon>
        <taxon>Auriculariales</taxon>
        <taxon>Exidiaceae</taxon>
        <taxon>Exidia</taxon>
    </lineage>
</organism>
<sequence length="426" mass="46084">MNFFQNSSVHAALRSIDDEAWNELMTWLVPTPNDSRSATKQARSLFLHLIKSTRTNTKPGAHWTSLFLVLALQKAAVWVLQCLQPSPLSSVRALSTASPIILTAGSAPIPPSNSKSSSVFDAGPCTDERTTHVAYDSPRQQPWQQSFVPEDSTTRLSYPRMSISPNEQRACPPGSTVNAYGDTPASTSPTISSLLIELAVPVSKLVNHDSGYAMHHVLSHDSQTVYPQPHVREPFFAQPPPCSVQSPSVPSNFKFTYHVPFPPLAPTWYPASNDLPATLTHCDATIIAGASCPPSTGLAHHELSSGGAAPSSPVHAPFVATREHPTDVSVQTQQASQLHAADRFNSSPAPTSATVYAIHEDTSSEDSVSTDESRSACSADEFNFTTRLARFETALEQQVERLNNVQRVLESRIQSLGIGGHDEDTT</sequence>
<keyword evidence="2" id="KW-1185">Reference proteome</keyword>